<evidence type="ECO:0000256" key="2">
    <source>
        <dbReference type="ARBA" id="ARBA00023239"/>
    </source>
</evidence>
<gene>
    <name evidence="6" type="ORF">A5821_001541</name>
</gene>
<accession>A0AAQ3Y714</accession>
<dbReference type="RefSeq" id="WP_086313986.1">
    <property type="nucleotide sequence ID" value="NZ_CP147244.1"/>
</dbReference>
<protein>
    <submittedName>
        <fullName evidence="6">4-hydroxy-tetrahydrodipicolinate synthase</fullName>
    </submittedName>
</protein>
<name>A0AAQ3Y714_9ENTE</name>
<dbReference type="SUPFAM" id="SSF51569">
    <property type="entry name" value="Aldolase"/>
    <property type="match status" value="1"/>
</dbReference>
<comment type="similarity">
    <text evidence="1 3">Belongs to the DapA family.</text>
</comment>
<organism evidence="6 7">
    <name type="scientific">Candidatus Enterococcus palustris</name>
    <dbReference type="NCBI Taxonomy" id="1834189"/>
    <lineage>
        <taxon>Bacteria</taxon>
        <taxon>Bacillati</taxon>
        <taxon>Bacillota</taxon>
        <taxon>Bacilli</taxon>
        <taxon>Lactobacillales</taxon>
        <taxon>Enterococcaceae</taxon>
        <taxon>Enterococcus</taxon>
    </lineage>
</organism>
<evidence type="ECO:0000256" key="1">
    <source>
        <dbReference type="ARBA" id="ARBA00007592"/>
    </source>
</evidence>
<dbReference type="CDD" id="cd00408">
    <property type="entry name" value="DHDPS-like"/>
    <property type="match status" value="1"/>
</dbReference>
<dbReference type="InterPro" id="IPR002220">
    <property type="entry name" value="DapA-like"/>
</dbReference>
<dbReference type="PANTHER" id="PTHR12128">
    <property type="entry name" value="DIHYDRODIPICOLINATE SYNTHASE"/>
    <property type="match status" value="1"/>
</dbReference>
<sequence>MNYNLVNDYHIAVPTAFYNDETLNINDTIEHILYLQNIGIGSVLVCGSTGEQHSLTLQEKVSLLNAIETESRINSSLEILFGVASIRQKETVLLAEAINSLNKVSGVLLGFPPYILPSQKEAIVYVKQISQVLKKPMIIYNNPRRTGFDIAIDSLIDIFQEANIIGIKEVGDGTRIRDLRASINKTIYIYAGGEIGIKEKIDQGFNRLSSVAGNLYPLEIKEWFHSLLNGSTQNFAKQTELDKLFEDSPLVYLKKEISKKENLAMGITRSPLGNI</sequence>
<reference evidence="7" key="1">
    <citation type="submission" date="2017-05" db="EMBL/GenBank/DDBJ databases">
        <title>The Genome Sequence of EEnterococcus faecalis 9F2_4866.</title>
        <authorList>
            <consortium name="The Broad Institute Genomics Platform"/>
            <consortium name="The Broad Institute Genomic Center for Infectious Diseases"/>
            <person name="Earl A."/>
            <person name="Manson A."/>
            <person name="Schwartman J."/>
            <person name="Gilmore M."/>
            <person name="Abouelleil A."/>
            <person name="Cao P."/>
            <person name="Chapman S."/>
            <person name="Cusick C."/>
            <person name="Shea T."/>
            <person name="Young S."/>
            <person name="Neafsey D."/>
            <person name="Nusbaum C."/>
            <person name="Birren B."/>
        </authorList>
    </citation>
    <scope>NUCLEOTIDE SEQUENCE [LARGE SCALE GENOMIC DNA]</scope>
    <source>
        <strain evidence="7">7F3_DIV0205</strain>
    </source>
</reference>
<keyword evidence="7" id="KW-1185">Reference proteome</keyword>
<dbReference type="InterPro" id="IPR013785">
    <property type="entry name" value="Aldolase_TIM"/>
</dbReference>
<feature type="binding site" evidence="5">
    <location>
        <position position="49"/>
    </location>
    <ligand>
        <name>pyruvate</name>
        <dbReference type="ChEBI" id="CHEBI:15361"/>
    </ligand>
</feature>
<dbReference type="AlphaFoldDB" id="A0AAQ3Y714"/>
<dbReference type="Gene3D" id="3.20.20.70">
    <property type="entry name" value="Aldolase class I"/>
    <property type="match status" value="1"/>
</dbReference>
<dbReference type="SMART" id="SM01130">
    <property type="entry name" value="DHDPS"/>
    <property type="match status" value="1"/>
</dbReference>
<reference evidence="6 7" key="2">
    <citation type="submission" date="2024-03" db="EMBL/GenBank/DDBJ databases">
        <title>The Genome Sequence of Enterococcus sp. DIV0205d.</title>
        <authorList>
            <consortium name="The Broad Institute Genomics Platform"/>
            <consortium name="The Broad Institute Microbial Omics Core"/>
            <consortium name="The Broad Institute Genomic Center for Infectious Diseases"/>
            <person name="Earl A."/>
            <person name="Manson A."/>
            <person name="Gilmore M."/>
            <person name="Schwartman J."/>
            <person name="Shea T."/>
            <person name="Abouelleil A."/>
            <person name="Cao P."/>
            <person name="Chapman S."/>
            <person name="Cusick C."/>
            <person name="Young S."/>
            <person name="Neafsey D."/>
            <person name="Nusbaum C."/>
            <person name="Birren B."/>
        </authorList>
    </citation>
    <scope>NUCLEOTIDE SEQUENCE [LARGE SCALE GENOMIC DNA]</scope>
    <source>
        <strain evidence="6 7">7F3_DIV0205</strain>
    </source>
</reference>
<evidence type="ECO:0000256" key="4">
    <source>
        <dbReference type="PIRSR" id="PIRSR001365-1"/>
    </source>
</evidence>
<evidence type="ECO:0000256" key="3">
    <source>
        <dbReference type="PIRNR" id="PIRNR001365"/>
    </source>
</evidence>
<feature type="active site" description="Schiff-base intermediate with substrate" evidence="4">
    <location>
        <position position="168"/>
    </location>
</feature>
<feature type="active site" description="Proton donor/acceptor" evidence="4">
    <location>
        <position position="140"/>
    </location>
</feature>
<dbReference type="Pfam" id="PF00701">
    <property type="entry name" value="DHDPS"/>
    <property type="match status" value="1"/>
</dbReference>
<dbReference type="EMBL" id="CP147244">
    <property type="protein sequence ID" value="WYK00444.1"/>
    <property type="molecule type" value="Genomic_DNA"/>
</dbReference>
<dbReference type="PRINTS" id="PR00146">
    <property type="entry name" value="DHPICSNTHASE"/>
</dbReference>
<keyword evidence="2 3" id="KW-0456">Lyase</keyword>
<evidence type="ECO:0000313" key="7">
    <source>
        <dbReference type="Proteomes" id="UP000194948"/>
    </source>
</evidence>
<dbReference type="PIRSF" id="PIRSF001365">
    <property type="entry name" value="DHDPS"/>
    <property type="match status" value="1"/>
</dbReference>
<evidence type="ECO:0000313" key="6">
    <source>
        <dbReference type="EMBL" id="WYK00444.1"/>
    </source>
</evidence>
<evidence type="ECO:0000256" key="5">
    <source>
        <dbReference type="PIRSR" id="PIRSR001365-2"/>
    </source>
</evidence>
<dbReference type="GO" id="GO:0008840">
    <property type="term" value="F:4-hydroxy-tetrahydrodipicolinate synthase activity"/>
    <property type="evidence" value="ECO:0007669"/>
    <property type="project" value="TreeGrafter"/>
</dbReference>
<dbReference type="Proteomes" id="UP000194948">
    <property type="component" value="Chromosome"/>
</dbReference>
<proteinExistence type="inferred from homology"/>
<dbReference type="PANTHER" id="PTHR12128:SF66">
    <property type="entry name" value="4-HYDROXY-2-OXOGLUTARATE ALDOLASE, MITOCHONDRIAL"/>
    <property type="match status" value="1"/>
</dbReference>